<evidence type="ECO:0000313" key="2">
    <source>
        <dbReference type="Proteomes" id="UP000510886"/>
    </source>
</evidence>
<organism evidence="1 2">
    <name type="scientific">Ligilactobacillus saerimneri</name>
    <dbReference type="NCBI Taxonomy" id="228229"/>
    <lineage>
        <taxon>Bacteria</taxon>
        <taxon>Bacillati</taxon>
        <taxon>Bacillota</taxon>
        <taxon>Bacilli</taxon>
        <taxon>Lactobacillales</taxon>
        <taxon>Lactobacillaceae</taxon>
        <taxon>Ligilactobacillus</taxon>
    </lineage>
</organism>
<accession>A0A7H9EJ50</accession>
<name>A0A7H9EJ50_9LACO</name>
<proteinExistence type="predicted"/>
<gene>
    <name evidence="1" type="ORF">GTO87_03410</name>
</gene>
<dbReference type="EMBL" id="CP047418">
    <property type="protein sequence ID" value="QLL77728.1"/>
    <property type="molecule type" value="Genomic_DNA"/>
</dbReference>
<dbReference type="RefSeq" id="WP_180849512.1">
    <property type="nucleotide sequence ID" value="NZ_CP047418.1"/>
</dbReference>
<evidence type="ECO:0000313" key="1">
    <source>
        <dbReference type="EMBL" id="QLL77728.1"/>
    </source>
</evidence>
<protein>
    <submittedName>
        <fullName evidence="1">Uncharacterized protein</fullName>
    </submittedName>
</protein>
<reference evidence="1 2" key="1">
    <citation type="submission" date="2020-01" db="EMBL/GenBank/DDBJ databases">
        <title>Complete and circular genome sequences of six lactobacillus isolates from horses.</title>
        <authorList>
            <person name="Hassan H.M."/>
        </authorList>
    </citation>
    <scope>NUCLEOTIDE SEQUENCE [LARGE SCALE GENOMIC DNA]</scope>
    <source>
        <strain evidence="1 2">1A</strain>
    </source>
</reference>
<sequence length="93" mass="10499">MTINEFQILATDITPTHFIYYQGHKNHLPLSFTKTSQSVVLTAATPGNPTITLGEFLFSLQPLPPSWPINLAIFGKQRPLFGFRIADQKMLIR</sequence>
<dbReference type="Proteomes" id="UP000510886">
    <property type="component" value="Chromosome"/>
</dbReference>
<dbReference type="AlphaFoldDB" id="A0A7H9EJ50"/>
<dbReference type="KEGG" id="lsw:GTO87_03410"/>